<proteinExistence type="predicted"/>
<organism evidence="1 2">
    <name type="scientific">Pseudomonas nunensis</name>
    <dbReference type="NCBI Taxonomy" id="2961896"/>
    <lineage>
        <taxon>Bacteria</taxon>
        <taxon>Pseudomonadati</taxon>
        <taxon>Pseudomonadota</taxon>
        <taxon>Gammaproteobacteria</taxon>
        <taxon>Pseudomonadales</taxon>
        <taxon>Pseudomonadaceae</taxon>
        <taxon>Pseudomonas</taxon>
    </lineage>
</organism>
<accession>A0ABY5EPW7</accession>
<dbReference type="RefSeq" id="WP_249574210.1">
    <property type="nucleotide sequence ID" value="NZ_CP101125.1"/>
</dbReference>
<dbReference type="PANTHER" id="PTHR32305:SF15">
    <property type="entry name" value="PROTEIN RHSA-RELATED"/>
    <property type="match status" value="1"/>
</dbReference>
<dbReference type="EMBL" id="CP101125">
    <property type="protein sequence ID" value="UTO17763.1"/>
    <property type="molecule type" value="Genomic_DNA"/>
</dbReference>
<dbReference type="InterPro" id="IPR050708">
    <property type="entry name" value="T6SS_VgrG/RHS"/>
</dbReference>
<evidence type="ECO:0000313" key="2">
    <source>
        <dbReference type="Proteomes" id="UP001059607"/>
    </source>
</evidence>
<sequence length="917" mass="101358">MADGPVERLITRQHHDGAGRLVAQWDPRLFDTAPKSNLASVYNLTGEQLKVDSVDAGWRLNLVGQHSEVLQHWNARGSHWRSTYDEQLRVVCVEENAQPVDRFTYANHSASPGHNLRGQLLTQVDPAGLLAVSSYSLQGQPSSEIRTFADDSTYLSRRTWSPLGVVLLQTDAGEHRQDLRYDIAGQLKQALLQLKSDSQPQMILRDAQYNAAGQIEQQTAGNEVISTWTYDPADGLLKTLQSGKPGQALQQHLLYNYDRMGNVLQIADPSVETVYFANQRVDSDREFTYDSLYRLTSASGFEAEVPNLRPGLPELISPIDPGRRYNYVEHYQYDAGNNLDELRHVRSNNTYTSRMRIDRASSLGVRWKEGDPEPDFSQLFDRHGNQMALQPGQPLTWNARDQLSKVTLLSHSNGLPDDEETYLYSQGDRVLKCHTTHTLSITHRHEVRYLPGLEIISKSTGELLQVLTLPLAAGTARCLHWVAGQPPGVESDQLRYSYDDQLGTSSLELDRQGLKISQEIFYPFGGTAWWAARSKVEADYKTLRYSGREMDLSGLYFYGARYYAPWIQRWISADPGGDVDGLNLYAMVGNNPINFIDINGEMGWPRALVTGVGRLIASQQHSYANSMQRLATDRVKRQLNKQVIRQIEILGITKRRVRDASEQLGRMGSGSEVAAAAARRTMVLVAGKAISYGVGIAVGVGAQALGVAAPGVGNVVAAGIGFAAKAAVSGLVDYVAERSGLSASVNLKTKKLTTDKIIRKAEYKQMDLVEYIKAKYQNMNLGSRNSQLKLTKEATAIASSELLKRTLTGMPAEAVSAISSGVSVILGLPEIIDETIGASRDKSSDKMDRFESEILGLGRAIESSMGNIHEFADALSVNRVGGIDIQELQEETNKITGTLYGFVNTIRNHRNNRQAAA</sequence>
<dbReference type="InterPro" id="IPR022385">
    <property type="entry name" value="Rhs_assc_core"/>
</dbReference>
<gene>
    <name evidence="1" type="ORF">NK667_01975</name>
</gene>
<name>A0ABY5EPW7_9PSED</name>
<protein>
    <submittedName>
        <fullName evidence="1">Toxin</fullName>
    </submittedName>
</protein>
<dbReference type="Proteomes" id="UP001059607">
    <property type="component" value="Chromosome"/>
</dbReference>
<dbReference type="Gene3D" id="2.180.10.10">
    <property type="entry name" value="RHS repeat-associated core"/>
    <property type="match status" value="1"/>
</dbReference>
<keyword evidence="2" id="KW-1185">Reference proteome</keyword>
<reference evidence="1" key="1">
    <citation type="submission" date="2022-07" db="EMBL/GenBank/DDBJ databases">
        <title>Pseudomonas nunamit sp. nov. an antifungal species isolated from Greenland.</title>
        <authorList>
            <person name="Ntana F."/>
            <person name="Hennessy R.C."/>
            <person name="Zervas A."/>
            <person name="Stougaard P."/>
        </authorList>
    </citation>
    <scope>NUCLEOTIDE SEQUENCE</scope>
    <source>
        <strain evidence="1">In5</strain>
    </source>
</reference>
<dbReference type="PANTHER" id="PTHR32305">
    <property type="match status" value="1"/>
</dbReference>
<evidence type="ECO:0000313" key="1">
    <source>
        <dbReference type="EMBL" id="UTO17763.1"/>
    </source>
</evidence>
<dbReference type="NCBIfam" id="TIGR03696">
    <property type="entry name" value="Rhs_assc_core"/>
    <property type="match status" value="1"/>
</dbReference>